<dbReference type="AlphaFoldDB" id="A0A1H0P1Z6"/>
<keyword evidence="2" id="KW-1133">Transmembrane helix</keyword>
<feature type="region of interest" description="Disordered" evidence="1">
    <location>
        <begin position="1"/>
        <end position="20"/>
    </location>
</feature>
<proteinExistence type="predicted"/>
<dbReference type="RefSeq" id="WP_056231050.1">
    <property type="nucleotide sequence ID" value="NZ_FNJN01000003.1"/>
</dbReference>
<protein>
    <submittedName>
        <fullName evidence="3">Alternate signal-mediated exported protein, RER_14450 family</fullName>
    </submittedName>
</protein>
<gene>
    <name evidence="3" type="ORF">SAMN04487788_1701</name>
</gene>
<name>A0A1H0P1Z6_MICTS</name>
<evidence type="ECO:0000256" key="2">
    <source>
        <dbReference type="SAM" id="Phobius"/>
    </source>
</evidence>
<dbReference type="NCBIfam" id="TIGR04089">
    <property type="entry name" value="exp_by_SipW_III"/>
    <property type="match status" value="1"/>
</dbReference>
<sequence>MSQSTEPVTRTRTARPARRHRRTKAILAIAAGTALLLGGGGTYAFWTTQTALTAGTVGSGNLALSLGTGSWSLKGVLGQATSVSNLTNVKIVPGDVLTLTQPVTVTLVGDTLAADLAVTQGASFVTGPAAPYVKVAVNITGLGAQTGTNTYRVTPATAGTLTATVTVTFDSTTPNLVGVNTPVDLNQLAFSLTQASS</sequence>
<accession>A0A1H0P1Z6</accession>
<dbReference type="InterPro" id="IPR024006">
    <property type="entry name" value="Alt_signal_exp_actinobact"/>
</dbReference>
<organism evidence="3 4">
    <name type="scientific">Microbacterium testaceum (strain StLB037)</name>
    <dbReference type="NCBI Taxonomy" id="979556"/>
    <lineage>
        <taxon>Bacteria</taxon>
        <taxon>Bacillati</taxon>
        <taxon>Actinomycetota</taxon>
        <taxon>Actinomycetes</taxon>
        <taxon>Micrococcales</taxon>
        <taxon>Microbacteriaceae</taxon>
        <taxon>Microbacterium</taxon>
    </lineage>
</organism>
<dbReference type="Proteomes" id="UP000186456">
    <property type="component" value="Unassembled WGS sequence"/>
</dbReference>
<keyword evidence="2" id="KW-0812">Transmembrane</keyword>
<feature type="transmembrane region" description="Helical" evidence="2">
    <location>
        <begin position="25"/>
        <end position="46"/>
    </location>
</feature>
<evidence type="ECO:0000313" key="4">
    <source>
        <dbReference type="Proteomes" id="UP000186456"/>
    </source>
</evidence>
<evidence type="ECO:0000256" key="1">
    <source>
        <dbReference type="SAM" id="MobiDB-lite"/>
    </source>
</evidence>
<reference evidence="3 4" key="1">
    <citation type="submission" date="2016-10" db="EMBL/GenBank/DDBJ databases">
        <authorList>
            <person name="de Groot N.N."/>
        </authorList>
    </citation>
    <scope>NUCLEOTIDE SEQUENCE [LARGE SCALE GENOMIC DNA]</scope>
    <source>
        <strain evidence="3 4">StLB037</strain>
    </source>
</reference>
<dbReference type="EMBL" id="FNJN01000003">
    <property type="protein sequence ID" value="SDO99022.1"/>
    <property type="molecule type" value="Genomic_DNA"/>
</dbReference>
<evidence type="ECO:0000313" key="3">
    <source>
        <dbReference type="EMBL" id="SDO99022.1"/>
    </source>
</evidence>
<keyword evidence="2" id="KW-0472">Membrane</keyword>